<evidence type="ECO:0000256" key="9">
    <source>
        <dbReference type="SAM" id="Coils"/>
    </source>
</evidence>
<keyword evidence="9" id="KW-0175">Coiled coil</keyword>
<name>A0ABN8HGN1_9BACT</name>
<reference evidence="12 13" key="1">
    <citation type="submission" date="2022-03" db="EMBL/GenBank/DDBJ databases">
        <authorList>
            <person name="Koch H."/>
        </authorList>
    </citation>
    <scope>NUCLEOTIDE SEQUENCE [LARGE SCALE GENOMIC DNA]</scope>
    <source>
        <strain evidence="12 13">G1</strain>
    </source>
</reference>
<dbReference type="InterPro" id="IPR036890">
    <property type="entry name" value="HATPase_C_sf"/>
</dbReference>
<dbReference type="SUPFAM" id="SSF55874">
    <property type="entry name" value="ATPase domain of HSP90 chaperone/DNA topoisomerase II/histidine kinase"/>
    <property type="match status" value="1"/>
</dbReference>
<protein>
    <recommendedName>
        <fullName evidence="2">histidine kinase</fullName>
        <ecNumber evidence="2">2.7.13.3</ecNumber>
    </recommendedName>
</protein>
<dbReference type="SUPFAM" id="SSF47384">
    <property type="entry name" value="Homodimeric domain of signal transducing histidine kinase"/>
    <property type="match status" value="1"/>
</dbReference>
<organism evidence="12 13">
    <name type="scientific">Trichlorobacter ammonificans</name>
    <dbReference type="NCBI Taxonomy" id="2916410"/>
    <lineage>
        <taxon>Bacteria</taxon>
        <taxon>Pseudomonadati</taxon>
        <taxon>Thermodesulfobacteriota</taxon>
        <taxon>Desulfuromonadia</taxon>
        <taxon>Geobacterales</taxon>
        <taxon>Geobacteraceae</taxon>
        <taxon>Trichlorobacter</taxon>
    </lineage>
</organism>
<dbReference type="InterPro" id="IPR003594">
    <property type="entry name" value="HATPase_dom"/>
</dbReference>
<evidence type="ECO:0000256" key="10">
    <source>
        <dbReference type="SAM" id="Phobius"/>
    </source>
</evidence>
<dbReference type="EMBL" id="OW150024">
    <property type="protein sequence ID" value="CAH2030393.1"/>
    <property type="molecule type" value="Genomic_DNA"/>
</dbReference>
<feature type="transmembrane region" description="Helical" evidence="10">
    <location>
        <begin position="86"/>
        <end position="104"/>
    </location>
</feature>
<feature type="domain" description="Histidine kinase" evidence="11">
    <location>
        <begin position="156"/>
        <end position="361"/>
    </location>
</feature>
<keyword evidence="10" id="KW-0812">Transmembrane</keyword>
<keyword evidence="5" id="KW-0547">Nucleotide-binding</keyword>
<dbReference type="PANTHER" id="PTHR43065:SF10">
    <property type="entry name" value="PEROXIDE STRESS-ACTIVATED HISTIDINE KINASE MAK3"/>
    <property type="match status" value="1"/>
</dbReference>
<sequence length="364" mass="40478">MKPSRVRILLLALAILGISLVHYVTPLHLHYLHDVFQRLYYLPIIFAALWFGLRGGLVCSLVVSIVYAPHILFQWGGTLTVEMEKYLEILLYNVVGAVTGLLAQREQERAEELRKTAQGLEHSYRKLEEQSERIIAIEEQLRRAERLSTLGEMAAVLAHEVRNPLASLRGSAEILRDDYRPGDAKYEFLDMQIRETERLNRVVEEFLRMARSRPTDLKPCRLREELETIITLTVGEARKRQVALALLPGGDSATVLADGDKLRQAFLNVVINALQATPPGGNVTIAIADNGREVCFSDTGPGIPPEALERIFEPFFTTKQDGTGLGLAVTRKIIEAHGGTLAVESEAGQGTTVVVRLPEPEEVA</sequence>
<dbReference type="CDD" id="cd00082">
    <property type="entry name" value="HisKA"/>
    <property type="match status" value="1"/>
</dbReference>
<keyword evidence="3" id="KW-0597">Phosphoprotein</keyword>
<proteinExistence type="predicted"/>
<evidence type="ECO:0000313" key="13">
    <source>
        <dbReference type="Proteomes" id="UP001295463"/>
    </source>
</evidence>
<dbReference type="Pfam" id="PF00512">
    <property type="entry name" value="HisKA"/>
    <property type="match status" value="1"/>
</dbReference>
<dbReference type="InterPro" id="IPR003661">
    <property type="entry name" value="HisK_dim/P_dom"/>
</dbReference>
<keyword evidence="8" id="KW-0902">Two-component regulatory system</keyword>
<keyword evidence="13" id="KW-1185">Reference proteome</keyword>
<dbReference type="InterPro" id="IPR004358">
    <property type="entry name" value="Sig_transdc_His_kin-like_C"/>
</dbReference>
<dbReference type="RefSeq" id="WP_305731330.1">
    <property type="nucleotide sequence ID" value="NZ_OW150024.1"/>
</dbReference>
<keyword evidence="10" id="KW-0472">Membrane</keyword>
<dbReference type="Gene3D" id="1.10.287.130">
    <property type="match status" value="1"/>
</dbReference>
<keyword evidence="4 12" id="KW-0808">Transferase</keyword>
<dbReference type="CDD" id="cd00075">
    <property type="entry name" value="HATPase"/>
    <property type="match status" value="1"/>
</dbReference>
<keyword evidence="6 12" id="KW-0418">Kinase</keyword>
<dbReference type="InterPro" id="IPR036097">
    <property type="entry name" value="HisK_dim/P_sf"/>
</dbReference>
<evidence type="ECO:0000256" key="3">
    <source>
        <dbReference type="ARBA" id="ARBA00022553"/>
    </source>
</evidence>
<dbReference type="EC" id="2.7.13.3" evidence="2"/>
<evidence type="ECO:0000256" key="7">
    <source>
        <dbReference type="ARBA" id="ARBA00022840"/>
    </source>
</evidence>
<feature type="transmembrane region" description="Helical" evidence="10">
    <location>
        <begin position="39"/>
        <end position="66"/>
    </location>
</feature>
<dbReference type="SMART" id="SM00387">
    <property type="entry name" value="HATPase_c"/>
    <property type="match status" value="1"/>
</dbReference>
<dbReference type="PROSITE" id="PS50109">
    <property type="entry name" value="HIS_KIN"/>
    <property type="match status" value="1"/>
</dbReference>
<dbReference type="Proteomes" id="UP001295463">
    <property type="component" value="Chromosome"/>
</dbReference>
<feature type="transmembrane region" description="Helical" evidence="10">
    <location>
        <begin position="6"/>
        <end position="27"/>
    </location>
</feature>
<dbReference type="SMART" id="SM00388">
    <property type="entry name" value="HisKA"/>
    <property type="match status" value="1"/>
</dbReference>
<dbReference type="Gene3D" id="3.30.565.10">
    <property type="entry name" value="Histidine kinase-like ATPase, C-terminal domain"/>
    <property type="match status" value="1"/>
</dbReference>
<evidence type="ECO:0000256" key="8">
    <source>
        <dbReference type="ARBA" id="ARBA00023012"/>
    </source>
</evidence>
<dbReference type="PRINTS" id="PR00344">
    <property type="entry name" value="BCTRLSENSOR"/>
</dbReference>
<dbReference type="PANTHER" id="PTHR43065">
    <property type="entry name" value="SENSOR HISTIDINE KINASE"/>
    <property type="match status" value="1"/>
</dbReference>
<dbReference type="GO" id="GO:0004673">
    <property type="term" value="F:protein histidine kinase activity"/>
    <property type="evidence" value="ECO:0007669"/>
    <property type="project" value="UniProtKB-EC"/>
</dbReference>
<gene>
    <name evidence="12" type="ORF">GEAMG1_0576</name>
</gene>
<dbReference type="InterPro" id="IPR025201">
    <property type="entry name" value="KdpD_TM"/>
</dbReference>
<dbReference type="InterPro" id="IPR005467">
    <property type="entry name" value="His_kinase_dom"/>
</dbReference>
<evidence type="ECO:0000256" key="6">
    <source>
        <dbReference type="ARBA" id="ARBA00022777"/>
    </source>
</evidence>
<evidence type="ECO:0000256" key="4">
    <source>
        <dbReference type="ARBA" id="ARBA00022679"/>
    </source>
</evidence>
<accession>A0ABN8HGN1</accession>
<evidence type="ECO:0000256" key="2">
    <source>
        <dbReference type="ARBA" id="ARBA00012438"/>
    </source>
</evidence>
<evidence type="ECO:0000256" key="1">
    <source>
        <dbReference type="ARBA" id="ARBA00000085"/>
    </source>
</evidence>
<evidence type="ECO:0000313" key="12">
    <source>
        <dbReference type="EMBL" id="CAH2030393.1"/>
    </source>
</evidence>
<evidence type="ECO:0000259" key="11">
    <source>
        <dbReference type="PROSITE" id="PS50109"/>
    </source>
</evidence>
<feature type="coiled-coil region" evidence="9">
    <location>
        <begin position="103"/>
        <end position="147"/>
    </location>
</feature>
<evidence type="ECO:0000256" key="5">
    <source>
        <dbReference type="ARBA" id="ARBA00022741"/>
    </source>
</evidence>
<dbReference type="Pfam" id="PF13493">
    <property type="entry name" value="DUF4118"/>
    <property type="match status" value="1"/>
</dbReference>
<comment type="catalytic activity">
    <reaction evidence="1">
        <text>ATP + protein L-histidine = ADP + protein N-phospho-L-histidine.</text>
        <dbReference type="EC" id="2.7.13.3"/>
    </reaction>
</comment>
<keyword evidence="7" id="KW-0067">ATP-binding</keyword>
<dbReference type="Pfam" id="PF02518">
    <property type="entry name" value="HATPase_c"/>
    <property type="match status" value="1"/>
</dbReference>
<keyword evidence="10" id="KW-1133">Transmembrane helix</keyword>